<dbReference type="Proteomes" id="UP001320420">
    <property type="component" value="Unassembled WGS sequence"/>
</dbReference>
<keyword evidence="2 4" id="KW-0863">Zinc-finger</keyword>
<dbReference type="InterPro" id="IPR001965">
    <property type="entry name" value="Znf_PHD"/>
</dbReference>
<feature type="compositionally biased region" description="Polar residues" evidence="5">
    <location>
        <begin position="213"/>
        <end position="224"/>
    </location>
</feature>
<feature type="region of interest" description="Disordered" evidence="5">
    <location>
        <begin position="1"/>
        <end position="93"/>
    </location>
</feature>
<feature type="compositionally biased region" description="Low complexity" evidence="5">
    <location>
        <begin position="12"/>
        <end position="30"/>
    </location>
</feature>
<dbReference type="InterPro" id="IPR003903">
    <property type="entry name" value="UIM_dom"/>
</dbReference>
<dbReference type="PANTHER" id="PTHR47793">
    <property type="entry name" value="HISTONE DEACETYLASE COMPLEX SUBUNIT CTI6"/>
    <property type="match status" value="1"/>
</dbReference>
<dbReference type="Gene3D" id="3.30.40.10">
    <property type="entry name" value="Zinc/RING finger domain, C3HC4 (zinc finger)"/>
    <property type="match status" value="1"/>
</dbReference>
<dbReference type="GO" id="GO:0033698">
    <property type="term" value="C:Rpd3L complex"/>
    <property type="evidence" value="ECO:0007669"/>
    <property type="project" value="TreeGrafter"/>
</dbReference>
<evidence type="ECO:0000259" key="6">
    <source>
        <dbReference type="PROSITE" id="PS50016"/>
    </source>
</evidence>
<feature type="compositionally biased region" description="Basic and acidic residues" evidence="5">
    <location>
        <begin position="78"/>
        <end position="93"/>
    </location>
</feature>
<dbReference type="GO" id="GO:0008270">
    <property type="term" value="F:zinc ion binding"/>
    <property type="evidence" value="ECO:0007669"/>
    <property type="project" value="UniProtKB-KW"/>
</dbReference>
<feature type="compositionally biased region" description="Basic and acidic residues" evidence="5">
    <location>
        <begin position="249"/>
        <end position="261"/>
    </location>
</feature>
<evidence type="ECO:0000256" key="4">
    <source>
        <dbReference type="PROSITE-ProRule" id="PRU00146"/>
    </source>
</evidence>
<organism evidence="7 8">
    <name type="scientific">Diatrype stigma</name>
    <dbReference type="NCBI Taxonomy" id="117547"/>
    <lineage>
        <taxon>Eukaryota</taxon>
        <taxon>Fungi</taxon>
        <taxon>Dikarya</taxon>
        <taxon>Ascomycota</taxon>
        <taxon>Pezizomycotina</taxon>
        <taxon>Sordariomycetes</taxon>
        <taxon>Xylariomycetidae</taxon>
        <taxon>Xylariales</taxon>
        <taxon>Diatrypaceae</taxon>
        <taxon>Diatrype</taxon>
    </lineage>
</organism>
<gene>
    <name evidence="7" type="primary">CTI6</name>
    <name evidence="7" type="ORF">SLS62_001379</name>
</gene>
<dbReference type="InterPro" id="IPR053051">
    <property type="entry name" value="HDAC_complex_subunit"/>
</dbReference>
<dbReference type="GO" id="GO:0070210">
    <property type="term" value="C:Rpd3L-Expanded complex"/>
    <property type="evidence" value="ECO:0007669"/>
    <property type="project" value="TreeGrafter"/>
</dbReference>
<dbReference type="GO" id="GO:0061186">
    <property type="term" value="P:negative regulation of silent mating-type cassette heterochromatin formation"/>
    <property type="evidence" value="ECO:0007669"/>
    <property type="project" value="TreeGrafter"/>
</dbReference>
<name>A0AAN9YRR9_9PEZI</name>
<evidence type="ECO:0000256" key="1">
    <source>
        <dbReference type="ARBA" id="ARBA00022723"/>
    </source>
</evidence>
<dbReference type="SUPFAM" id="SSF57903">
    <property type="entry name" value="FYVE/PHD zinc finger"/>
    <property type="match status" value="1"/>
</dbReference>
<proteinExistence type="predicted"/>
<dbReference type="PANTHER" id="PTHR47793:SF1">
    <property type="entry name" value="HISTONE DEACETYLASE COMPLEX SUBUNIT CTI6"/>
    <property type="match status" value="1"/>
</dbReference>
<feature type="domain" description="PHD-type" evidence="6">
    <location>
        <begin position="108"/>
        <end position="191"/>
    </location>
</feature>
<evidence type="ECO:0000256" key="3">
    <source>
        <dbReference type="ARBA" id="ARBA00022833"/>
    </source>
</evidence>
<dbReference type="AlphaFoldDB" id="A0AAN9YRR9"/>
<feature type="compositionally biased region" description="Low complexity" evidence="5">
    <location>
        <begin position="44"/>
        <end position="57"/>
    </location>
</feature>
<keyword evidence="8" id="KW-1185">Reference proteome</keyword>
<feature type="compositionally biased region" description="Basic and acidic residues" evidence="5">
    <location>
        <begin position="351"/>
        <end position="374"/>
    </location>
</feature>
<dbReference type="SMART" id="SM00249">
    <property type="entry name" value="PHD"/>
    <property type="match status" value="1"/>
</dbReference>
<feature type="compositionally biased region" description="Polar residues" evidence="5">
    <location>
        <begin position="544"/>
        <end position="566"/>
    </location>
</feature>
<feature type="compositionally biased region" description="Basic and acidic residues" evidence="5">
    <location>
        <begin position="297"/>
        <end position="313"/>
    </location>
</feature>
<sequence length="632" mass="69229">MADTLNRRSSRARTTQSQSHNSSTTSSTSGRAERSTRAFAKTGSPIKSTGSGSLSSESPEDFNSVPNDDSIARRRSTRGKDDERDKQPKIELHDMVPAVDDVQEDDEAVRCICGHDEYPGPPPFDQDAKNGLKDHGDYERIFGIEITDEMAGNFVQCEICNSWQHSACVGFTTEESNPDDVEYFCEQCRKDLHKVYTANNGAASAAKDGAQSPKVNGSSKNSRSVAAAQASKRRSTMNSRDAAYDEEEQLRRAIEASKEDAIPEDADSATTRRPKRGRDDSEECALTETANGLRITDGIDRKVDGVKRQRTDSKSPSPVAEQPPSAGQDDSDGDSSLRNGSKKSRNAARNAAREKSERDERREEQERKRAEAASKRKGRAERRRADGLYTRNRKQKIEANLCADSDPSEEIPLAARAAANRVTESVQPADPPASSQPNPDTPPAIQAPSNSHKKKGASQHKKGKGRNQYTKDRENHDHEDSPARSVSRDVTRNADEGNTSHSKPTGHEVSSKHGNKSKGGMSSRVTMTDMKRRAHNILEYISRTQVELASDPLTETKTSPDQSITDDGSAKSVPRIAVNGNIGIKKADNLTPLTNGSASAGLSLKEFKDMSCVEMMDILSRDLVKWQQEFAP</sequence>
<evidence type="ECO:0000313" key="8">
    <source>
        <dbReference type="Proteomes" id="UP001320420"/>
    </source>
</evidence>
<comment type="caution">
    <text evidence="7">The sequence shown here is derived from an EMBL/GenBank/DDBJ whole genome shotgun (WGS) entry which is preliminary data.</text>
</comment>
<evidence type="ECO:0000313" key="7">
    <source>
        <dbReference type="EMBL" id="KAK7756543.1"/>
    </source>
</evidence>
<dbReference type="GO" id="GO:0061188">
    <property type="term" value="P:negative regulation of rDNA heterochromatin formation"/>
    <property type="evidence" value="ECO:0007669"/>
    <property type="project" value="TreeGrafter"/>
</dbReference>
<feature type="region of interest" description="Disordered" evidence="5">
    <location>
        <begin position="202"/>
        <end position="531"/>
    </location>
</feature>
<reference evidence="7 8" key="1">
    <citation type="submission" date="2024-02" db="EMBL/GenBank/DDBJ databases">
        <title>De novo assembly and annotation of 12 fungi associated with fruit tree decline syndrome in Ontario, Canada.</title>
        <authorList>
            <person name="Sulman M."/>
            <person name="Ellouze W."/>
            <person name="Ilyukhin E."/>
        </authorList>
    </citation>
    <scope>NUCLEOTIDE SEQUENCE [LARGE SCALE GENOMIC DNA]</scope>
    <source>
        <strain evidence="7 8">M11/M66-122</strain>
    </source>
</reference>
<feature type="compositionally biased region" description="Basic and acidic residues" evidence="5">
    <location>
        <begin position="469"/>
        <end position="495"/>
    </location>
</feature>
<keyword evidence="3" id="KW-0862">Zinc</keyword>
<dbReference type="InterPro" id="IPR011011">
    <property type="entry name" value="Znf_FYVE_PHD"/>
</dbReference>
<dbReference type="PROSITE" id="PS50016">
    <property type="entry name" value="ZF_PHD_2"/>
    <property type="match status" value="1"/>
</dbReference>
<feature type="compositionally biased region" description="Basic residues" evidence="5">
    <location>
        <begin position="451"/>
        <end position="465"/>
    </location>
</feature>
<dbReference type="InterPro" id="IPR019786">
    <property type="entry name" value="Zinc_finger_PHD-type_CS"/>
</dbReference>
<feature type="region of interest" description="Disordered" evidence="5">
    <location>
        <begin position="544"/>
        <end position="572"/>
    </location>
</feature>
<accession>A0AAN9YRR9</accession>
<protein>
    <submittedName>
        <fullName evidence="7">Histone deacetylase complex subunit</fullName>
    </submittedName>
</protein>
<dbReference type="Pfam" id="PF00628">
    <property type="entry name" value="PHD"/>
    <property type="match status" value="1"/>
</dbReference>
<keyword evidence="1" id="KW-0479">Metal-binding</keyword>
<dbReference type="EMBL" id="JAKJXP020000006">
    <property type="protein sequence ID" value="KAK7756543.1"/>
    <property type="molecule type" value="Genomic_DNA"/>
</dbReference>
<evidence type="ECO:0000256" key="5">
    <source>
        <dbReference type="SAM" id="MobiDB-lite"/>
    </source>
</evidence>
<evidence type="ECO:0000256" key="2">
    <source>
        <dbReference type="ARBA" id="ARBA00022771"/>
    </source>
</evidence>
<dbReference type="InterPro" id="IPR019787">
    <property type="entry name" value="Znf_PHD-finger"/>
</dbReference>
<dbReference type="PROSITE" id="PS01359">
    <property type="entry name" value="ZF_PHD_1"/>
    <property type="match status" value="1"/>
</dbReference>
<dbReference type="InterPro" id="IPR013083">
    <property type="entry name" value="Znf_RING/FYVE/PHD"/>
</dbReference>
<dbReference type="PROSITE" id="PS50330">
    <property type="entry name" value="UIM"/>
    <property type="match status" value="1"/>
</dbReference>